<evidence type="ECO:0000313" key="2">
    <source>
        <dbReference type="EMBL" id="AJH00849.1"/>
    </source>
</evidence>
<dbReference type="RefSeq" id="WP_041898819.1">
    <property type="nucleotide sequence ID" value="NZ_CP010086.2"/>
</dbReference>
<feature type="transmembrane region" description="Helical" evidence="1">
    <location>
        <begin position="87"/>
        <end position="108"/>
    </location>
</feature>
<dbReference type="STRING" id="1520.LF65_04309"/>
<dbReference type="EMBL" id="CP010086">
    <property type="protein sequence ID" value="AJH00849.1"/>
    <property type="molecule type" value="Genomic_DNA"/>
</dbReference>
<feature type="transmembrane region" description="Helical" evidence="1">
    <location>
        <begin position="21"/>
        <end position="48"/>
    </location>
</feature>
<dbReference type="Pfam" id="PF12679">
    <property type="entry name" value="ABC2_membrane_2"/>
    <property type="match status" value="1"/>
</dbReference>
<feature type="transmembrane region" description="Helical" evidence="1">
    <location>
        <begin position="134"/>
        <end position="162"/>
    </location>
</feature>
<evidence type="ECO:0000256" key="1">
    <source>
        <dbReference type="SAM" id="Phobius"/>
    </source>
</evidence>
<feature type="transmembrane region" description="Helical" evidence="1">
    <location>
        <begin position="209"/>
        <end position="228"/>
    </location>
</feature>
<dbReference type="PANTHER" id="PTHR37305">
    <property type="entry name" value="INTEGRAL MEMBRANE PROTEIN-RELATED"/>
    <property type="match status" value="1"/>
</dbReference>
<dbReference type="GO" id="GO:0005886">
    <property type="term" value="C:plasma membrane"/>
    <property type="evidence" value="ECO:0007669"/>
    <property type="project" value="UniProtKB-SubCell"/>
</dbReference>
<keyword evidence="1" id="KW-0812">Transmembrane</keyword>
<evidence type="ECO:0000313" key="4">
    <source>
        <dbReference type="Proteomes" id="UP000031866"/>
    </source>
</evidence>
<dbReference type="OrthoDB" id="72437at2"/>
<sequence length="264" mass="29244">MKSNEKALIYKDINELVSSKRVILPMTIVPIILTIIVPLGILIGANFIGSDSSTITKMAPLIRKLPYEYTTYTPAQLLVKVAINFMFPSYFLIIPIMCSAVIGASSFVGEKEHKTLESLLYTPTSMEQLLRAKILGVFIPSYIVTLISFIAIGIIFNIGGFIYFGELIFPDIKWLIIILWLSPAINLLSLILTVMVSAKSETFQEAQQISGLLVIPVILVLIGQMTGVLLLSNFIMIVAGGVLLILDYFLIKRISSKFIPEKLI</sequence>
<protein>
    <submittedName>
        <fullName evidence="2">ABC transporter permease</fullName>
    </submittedName>
    <submittedName>
        <fullName evidence="3">ABC-type Na+ efflux pump permease subunit</fullName>
    </submittedName>
</protein>
<evidence type="ECO:0000313" key="3">
    <source>
        <dbReference type="EMBL" id="NRV10367.1"/>
    </source>
</evidence>
<name>A0A0B5QV82_CLOBE</name>
<keyword evidence="1" id="KW-1133">Transmembrane helix</keyword>
<dbReference type="Proteomes" id="UP000031866">
    <property type="component" value="Chromosome"/>
</dbReference>
<dbReference type="GO" id="GO:0140359">
    <property type="term" value="F:ABC-type transporter activity"/>
    <property type="evidence" value="ECO:0007669"/>
    <property type="project" value="InterPro"/>
</dbReference>
<gene>
    <name evidence="3" type="ORF">DFH45_003330</name>
    <name evidence="2" type="ORF">LF65_04309</name>
</gene>
<dbReference type="KEGG" id="cbei:LF65_04309"/>
<dbReference type="Proteomes" id="UP000821656">
    <property type="component" value="Unassembled WGS sequence"/>
</dbReference>
<reference evidence="2" key="2">
    <citation type="submission" date="2016-02" db="EMBL/GenBank/DDBJ databases">
        <title>Genome sequence of Clostridium beijerinckii strain 59B.</title>
        <authorList>
            <person name="Little G.T."/>
            <person name="Minton N.P."/>
        </authorList>
    </citation>
    <scope>NUCLEOTIDE SEQUENCE</scope>
    <source>
        <strain evidence="2">NCIMB 14988</strain>
    </source>
</reference>
<dbReference type="PANTHER" id="PTHR37305:SF1">
    <property type="entry name" value="MEMBRANE PROTEIN"/>
    <property type="match status" value="1"/>
</dbReference>
<dbReference type="EMBL" id="JABSXK010000001">
    <property type="protein sequence ID" value="NRV10367.1"/>
    <property type="molecule type" value="Genomic_DNA"/>
</dbReference>
<organism evidence="2 4">
    <name type="scientific">Clostridium beijerinckii</name>
    <name type="common">Clostridium MP</name>
    <dbReference type="NCBI Taxonomy" id="1520"/>
    <lineage>
        <taxon>Bacteria</taxon>
        <taxon>Bacillati</taxon>
        <taxon>Bacillota</taxon>
        <taxon>Clostridia</taxon>
        <taxon>Eubacteriales</taxon>
        <taxon>Clostridiaceae</taxon>
        <taxon>Clostridium</taxon>
    </lineage>
</organism>
<reference evidence="4" key="1">
    <citation type="submission" date="2014-12" db="EMBL/GenBank/DDBJ databases">
        <title>Genome sequence of Clostridium beijerinckii strain 59B.</title>
        <authorList>
            <person name="Little G.T."/>
            <person name="Minton N.P."/>
        </authorList>
    </citation>
    <scope>NUCLEOTIDE SEQUENCE [LARGE SCALE GENOMIC DNA]</scope>
    <source>
        <strain evidence="4">59B</strain>
    </source>
</reference>
<dbReference type="AlphaFoldDB" id="A0A0B5QV82"/>
<keyword evidence="1" id="KW-0472">Membrane</keyword>
<accession>A0A0B5QV82</accession>
<feature type="transmembrane region" description="Helical" evidence="1">
    <location>
        <begin position="234"/>
        <end position="251"/>
    </location>
</feature>
<reference evidence="3" key="3">
    <citation type="submission" date="2020-05" db="EMBL/GenBank/DDBJ databases">
        <title>Genomic insights into acetone-butanol-ethanol (ABE) fermentation by sequencing solventogenic clostridia strains.</title>
        <authorList>
            <person name="Brown S."/>
        </authorList>
    </citation>
    <scope>NUCLEOTIDE SEQUENCE</scope>
    <source>
        <strain evidence="3">DJ126</strain>
    </source>
</reference>
<proteinExistence type="predicted"/>
<feature type="transmembrane region" description="Helical" evidence="1">
    <location>
        <begin position="174"/>
        <end position="197"/>
    </location>
</feature>